<dbReference type="Proteomes" id="UP000007718">
    <property type="component" value="Chromosome"/>
</dbReference>
<evidence type="ECO:0000256" key="1">
    <source>
        <dbReference type="ARBA" id="ARBA00009080"/>
    </source>
</evidence>
<dbReference type="InterPro" id="IPR015815">
    <property type="entry name" value="HIBADH-related"/>
</dbReference>
<evidence type="ECO:0000313" key="7">
    <source>
        <dbReference type="EMBL" id="ADY26128.1"/>
    </source>
</evidence>
<dbReference type="InterPro" id="IPR008927">
    <property type="entry name" value="6-PGluconate_DH-like_C_sf"/>
</dbReference>
<organism evidence="7 8">
    <name type="scientific">Deinococcus proteolyticus (strain ATCC 35074 / DSM 20540 / JCM 6276 / NBRC 101906 / NCIMB 13154 / VKM Ac-1939 / CCM 2703 / MRP)</name>
    <dbReference type="NCBI Taxonomy" id="693977"/>
    <lineage>
        <taxon>Bacteria</taxon>
        <taxon>Thermotogati</taxon>
        <taxon>Deinococcota</taxon>
        <taxon>Deinococci</taxon>
        <taxon>Deinococcales</taxon>
        <taxon>Deinococcaceae</taxon>
        <taxon>Deinococcus</taxon>
    </lineage>
</organism>
<dbReference type="KEGG" id="dpt:Deipr_0972"/>
<dbReference type="InterPro" id="IPR036291">
    <property type="entry name" value="NAD(P)-bd_dom_sf"/>
</dbReference>
<dbReference type="Gene3D" id="1.10.1040.10">
    <property type="entry name" value="N-(1-d-carboxylethyl)-l-norvaline Dehydrogenase, domain 2"/>
    <property type="match status" value="1"/>
</dbReference>
<dbReference type="eggNOG" id="COG2084">
    <property type="taxonomic scope" value="Bacteria"/>
</dbReference>
<dbReference type="InterPro" id="IPR013328">
    <property type="entry name" value="6PGD_dom2"/>
</dbReference>
<dbReference type="InterPro" id="IPR006115">
    <property type="entry name" value="6PGDH_NADP-bd"/>
</dbReference>
<protein>
    <submittedName>
        <fullName evidence="7">3-hydroxyisobutyrate dehydrogenase</fullName>
        <ecNumber evidence="7">1.1.1.31</ecNumber>
    </submittedName>
</protein>
<dbReference type="GO" id="GO:0051287">
    <property type="term" value="F:NAD binding"/>
    <property type="evidence" value="ECO:0007669"/>
    <property type="project" value="InterPro"/>
</dbReference>
<feature type="active site" evidence="4">
    <location>
        <position position="183"/>
    </location>
</feature>
<evidence type="ECO:0000259" key="5">
    <source>
        <dbReference type="Pfam" id="PF03446"/>
    </source>
</evidence>
<dbReference type="PROSITE" id="PS00895">
    <property type="entry name" value="3_HYDROXYISOBUT_DH"/>
    <property type="match status" value="1"/>
</dbReference>
<comment type="similarity">
    <text evidence="1">Belongs to the HIBADH-related family.</text>
</comment>
<dbReference type="InterPro" id="IPR002204">
    <property type="entry name" value="3-OH-isobutyrate_DH-rel_CS"/>
</dbReference>
<dbReference type="EMBL" id="CP002536">
    <property type="protein sequence ID" value="ADY26128.1"/>
    <property type="molecule type" value="Genomic_DNA"/>
</dbReference>
<evidence type="ECO:0000313" key="8">
    <source>
        <dbReference type="Proteomes" id="UP000007718"/>
    </source>
</evidence>
<dbReference type="InterPro" id="IPR029154">
    <property type="entry name" value="HIBADH-like_NADP-bd"/>
</dbReference>
<evidence type="ECO:0000256" key="3">
    <source>
        <dbReference type="ARBA" id="ARBA00023027"/>
    </source>
</evidence>
<evidence type="ECO:0000256" key="2">
    <source>
        <dbReference type="ARBA" id="ARBA00023002"/>
    </source>
</evidence>
<dbReference type="GO" id="GO:0050661">
    <property type="term" value="F:NADP binding"/>
    <property type="evidence" value="ECO:0007669"/>
    <property type="project" value="InterPro"/>
</dbReference>
<feature type="domain" description="3-hydroxyisobutyrate dehydrogenase-like NAD-binding" evidence="6">
    <location>
        <begin position="177"/>
        <end position="297"/>
    </location>
</feature>
<gene>
    <name evidence="7" type="ordered locus">Deipr_0972</name>
</gene>
<dbReference type="SUPFAM" id="SSF48179">
    <property type="entry name" value="6-phosphogluconate dehydrogenase C-terminal domain-like"/>
    <property type="match status" value="1"/>
</dbReference>
<accession>F0RMY6</accession>
<dbReference type="GO" id="GO:0008442">
    <property type="term" value="F:3-hydroxyisobutyrate dehydrogenase activity"/>
    <property type="evidence" value="ECO:0007669"/>
    <property type="project" value="UniProtKB-EC"/>
</dbReference>
<sequence length="307" mass="31245">MAAPPIRTTAKAPGAKLQGMSTAFIGLGAMGYPMAGHLARAFDTLVWNRTPARAQAHAAEFGSAAHELSSLAHADVIFSCLPTSGEVWEVLRALDGQLEPGSVWVDCTSGHPQAAREQAAWLAERGVHFLDAPVSGGTNGAEAGTLTVMVGGDAAVLERVRPRLAFAGKVVHVGPTGAGFAVKAVNNALLAVNLWAAGEGLAALKAGGVDLGAALDVINASSGRSNASENLIGQRVLSREFPATFALGLLAKDVGIALDVVAAHKGAAPLLGSAGGLYRAAERVIGGSEDHTAALKLVEQMNDVELS</sequence>
<dbReference type="PANTHER" id="PTHR43060:SF15">
    <property type="entry name" value="3-HYDROXYISOBUTYRATE DEHYDROGENASE-LIKE 1, MITOCHONDRIAL-RELATED"/>
    <property type="match status" value="1"/>
</dbReference>
<keyword evidence="3" id="KW-0520">NAD</keyword>
<dbReference type="GO" id="GO:0016054">
    <property type="term" value="P:organic acid catabolic process"/>
    <property type="evidence" value="ECO:0007669"/>
    <property type="project" value="UniProtKB-ARBA"/>
</dbReference>
<keyword evidence="8" id="KW-1185">Reference proteome</keyword>
<name>F0RMY6_DEIPM</name>
<reference evidence="7 8" key="2">
    <citation type="journal article" date="2012" name="Stand. Genomic Sci.">
        <title>Complete genome sequence of the orange-red pigmented, radioresistant Deinococcus proteolyticus type strain (MRP(T)).</title>
        <authorList>
            <person name="Copeland A."/>
            <person name="Zeytun A."/>
            <person name="Yassawong M."/>
            <person name="Nolan M."/>
            <person name="Lucas S."/>
            <person name="Hammon N."/>
            <person name="Deshpande S."/>
            <person name="Cheng J.F."/>
            <person name="Han C."/>
            <person name="Tapia R."/>
            <person name="Goodwin L.A."/>
            <person name="Pitluck S."/>
            <person name="Mavromatis K."/>
            <person name="Liolios K."/>
            <person name="Pagani I."/>
            <person name="Ivanova N."/>
            <person name="Mikhailova N."/>
            <person name="Pati A."/>
            <person name="Chen A."/>
            <person name="Palaniappan K."/>
            <person name="Land M."/>
            <person name="Hauser L."/>
            <person name="Jeffries C.D."/>
            <person name="Brambilla E.M."/>
            <person name="Rohde M."/>
            <person name="Sikorski J."/>
            <person name="Pukall R."/>
            <person name="Goker M."/>
            <person name="Detter J.C."/>
            <person name="Woyke T."/>
            <person name="Bristow J."/>
            <person name="Eisen J.A."/>
            <person name="Markowitz V."/>
            <person name="Hugenholtz P."/>
            <person name="Kyrpides N.C."/>
            <person name="Klenk H.P."/>
            <person name="Lapidus A."/>
        </authorList>
    </citation>
    <scope>NUCLEOTIDE SEQUENCE [LARGE SCALE GENOMIC DNA]</scope>
    <source>
        <strain evidence="8">ATCC 35074 / DSM 20540 / JCM 6276 / NBRC 101906 / NCIMB 13154 / VKM Ac-1939 / CCM 2703 / MRP</strain>
    </source>
</reference>
<evidence type="ECO:0000256" key="4">
    <source>
        <dbReference type="PIRSR" id="PIRSR000103-1"/>
    </source>
</evidence>
<dbReference type="RefSeq" id="WP_013614737.1">
    <property type="nucleotide sequence ID" value="NC_015161.1"/>
</dbReference>
<evidence type="ECO:0000259" key="6">
    <source>
        <dbReference type="Pfam" id="PF14833"/>
    </source>
</evidence>
<dbReference type="Pfam" id="PF03446">
    <property type="entry name" value="NAD_binding_2"/>
    <property type="match status" value="1"/>
</dbReference>
<reference evidence="8" key="1">
    <citation type="submission" date="2011-02" db="EMBL/GenBank/DDBJ databases">
        <title>The complete sequence of chromosome of Deinococcus proteolyticus DSM 20540.</title>
        <authorList>
            <consortium name="US DOE Joint Genome Institute (JGI-PGF)"/>
            <person name="Lucas S."/>
            <person name="Copeland A."/>
            <person name="Lapidus A."/>
            <person name="Bruce D."/>
            <person name="Goodwin L."/>
            <person name="Pitluck S."/>
            <person name="Kyrpides N."/>
            <person name="Mavromatis K."/>
            <person name="Pagani I."/>
            <person name="Ivanova N."/>
            <person name="Ovchinnikova G."/>
            <person name="Zeytun A."/>
            <person name="Detter J.C."/>
            <person name="Han C."/>
            <person name="Land M."/>
            <person name="Hauser L."/>
            <person name="Markowitz V."/>
            <person name="Cheng J.-F."/>
            <person name="Hugenholtz P."/>
            <person name="Woyke T."/>
            <person name="Wu D."/>
            <person name="Pukall R."/>
            <person name="Steenblock K."/>
            <person name="Brambilla E."/>
            <person name="Klenk H.-P."/>
            <person name="Eisen J.A."/>
        </authorList>
    </citation>
    <scope>NUCLEOTIDE SEQUENCE [LARGE SCALE GENOMIC DNA]</scope>
    <source>
        <strain evidence="8">ATCC 35074 / DSM 20540 / JCM 6276 / NBRC 101906 / NCIMB 13154 / VKM Ac-1939 / CCM 2703 / MRP</strain>
    </source>
</reference>
<dbReference type="Pfam" id="PF14833">
    <property type="entry name" value="NAD_binding_11"/>
    <property type="match status" value="1"/>
</dbReference>
<dbReference type="SUPFAM" id="SSF51735">
    <property type="entry name" value="NAD(P)-binding Rossmann-fold domains"/>
    <property type="match status" value="1"/>
</dbReference>
<dbReference type="EC" id="1.1.1.31" evidence="7"/>
<dbReference type="PANTHER" id="PTHR43060">
    <property type="entry name" value="3-HYDROXYISOBUTYRATE DEHYDROGENASE-LIKE 1, MITOCHONDRIAL-RELATED"/>
    <property type="match status" value="1"/>
</dbReference>
<dbReference type="Gene3D" id="3.40.50.720">
    <property type="entry name" value="NAD(P)-binding Rossmann-like Domain"/>
    <property type="match status" value="1"/>
</dbReference>
<dbReference type="STRING" id="693977.Deipr_0972"/>
<keyword evidence="2 7" id="KW-0560">Oxidoreductase</keyword>
<dbReference type="PIRSF" id="PIRSF000103">
    <property type="entry name" value="HIBADH"/>
    <property type="match status" value="1"/>
</dbReference>
<feature type="domain" description="6-phosphogluconate dehydrogenase NADP-binding" evidence="5">
    <location>
        <begin position="23"/>
        <end position="174"/>
    </location>
</feature>
<dbReference type="HOGENOM" id="CLU_035117_1_1_0"/>
<proteinExistence type="inferred from homology"/>
<dbReference type="AlphaFoldDB" id="F0RMY6"/>